<organism evidence="16">
    <name type="scientific">Triticum aestivum</name>
    <name type="common">Wheat</name>
    <dbReference type="NCBI Taxonomy" id="4565"/>
    <lineage>
        <taxon>Eukaryota</taxon>
        <taxon>Viridiplantae</taxon>
        <taxon>Streptophyta</taxon>
        <taxon>Embryophyta</taxon>
        <taxon>Tracheophyta</taxon>
        <taxon>Spermatophyta</taxon>
        <taxon>Magnoliopsida</taxon>
        <taxon>Liliopsida</taxon>
        <taxon>Poales</taxon>
        <taxon>Poaceae</taxon>
        <taxon>BOP clade</taxon>
        <taxon>Pooideae</taxon>
        <taxon>Triticodae</taxon>
        <taxon>Triticeae</taxon>
        <taxon>Triticinae</taxon>
        <taxon>Triticum</taxon>
    </lineage>
</organism>
<evidence type="ECO:0000256" key="6">
    <source>
        <dbReference type="ARBA" id="ARBA00022525"/>
    </source>
</evidence>
<dbReference type="CDD" id="cd02241">
    <property type="entry name" value="cupin_OxOx"/>
    <property type="match status" value="1"/>
</dbReference>
<dbReference type="Gramene" id="TraesCLE_scaffold_098952_01G000200.1">
    <property type="protein sequence ID" value="TraesCLE_scaffold_098952_01G000200.1"/>
    <property type="gene ID" value="TraesCLE_scaffold_098952_01G000200"/>
</dbReference>
<proteinExistence type="inferred from homology"/>
<feature type="binding site" evidence="12">
    <location>
        <position position="156"/>
    </location>
    <ligand>
        <name>Mn(2+)</name>
        <dbReference type="ChEBI" id="CHEBI:29035"/>
    </ligand>
</feature>
<comment type="function">
    <text evidence="1">May play a role in plant defense. Probably has no oxalate oxidase activity even if the active site is conserved.</text>
</comment>
<dbReference type="Gramene" id="TraesJAG7A03G04004320.1">
    <property type="protein sequence ID" value="TraesJAG7A03G04004320.1"/>
    <property type="gene ID" value="TraesJAG7A03G04004320"/>
</dbReference>
<dbReference type="Gramene" id="TraesPARA_EIv1.0_2352850.1">
    <property type="protein sequence ID" value="TraesPARA_EIv1.0_2352850.1.CDS"/>
    <property type="gene ID" value="TraesPARA_EIv1.0_2352850"/>
</dbReference>
<dbReference type="Gramene" id="TraesSYM7A03G03976700.2">
    <property type="protein sequence ID" value="TraesSYM7A03G03976700.2"/>
    <property type="gene ID" value="TraesSYM7A03G03976700"/>
</dbReference>
<feature type="domain" description="Cupin type-1" evidence="15">
    <location>
        <begin position="59"/>
        <end position="208"/>
    </location>
</feature>
<feature type="binding site" evidence="11">
    <location>
        <position position="115"/>
    </location>
    <ligand>
        <name>oxalate</name>
        <dbReference type="ChEBI" id="CHEBI:30623"/>
    </ligand>
</feature>
<evidence type="ECO:0000313" key="17">
    <source>
        <dbReference type="Proteomes" id="UP000019116"/>
    </source>
</evidence>
<gene>
    <name evidence="16" type="primary">LOC123146923</name>
</gene>
<feature type="chain" id="PRO_5043076658" description="Germin-like protein" evidence="14">
    <location>
        <begin position="24"/>
        <end position="217"/>
    </location>
</feature>
<evidence type="ECO:0000256" key="11">
    <source>
        <dbReference type="PIRSR" id="PIRSR601929-1"/>
    </source>
</evidence>
<evidence type="ECO:0000313" key="16">
    <source>
        <dbReference type="EnsemblPlants" id="TraesCS7A02G524500.1"/>
    </source>
</evidence>
<dbReference type="AlphaFoldDB" id="A0A3B6RS32"/>
<dbReference type="STRING" id="4565.A0A3B6RS32"/>
<comment type="subcellular location">
    <subcellularLocation>
        <location evidence="2 14">Secreted</location>
        <location evidence="2 14">Extracellular space</location>
        <location evidence="2 14">Apoplast</location>
    </subcellularLocation>
</comment>
<dbReference type="GO" id="GO:0010497">
    <property type="term" value="P:plasmodesmata-mediated intercellular transport"/>
    <property type="evidence" value="ECO:0007669"/>
    <property type="project" value="UniProtKB-ARBA"/>
</dbReference>
<comment type="subunit">
    <text evidence="4">Oligomer (believed to be a pentamer but probably hexamer).</text>
</comment>
<evidence type="ECO:0000259" key="15">
    <source>
        <dbReference type="SMART" id="SM00835"/>
    </source>
</evidence>
<evidence type="ECO:0000256" key="10">
    <source>
        <dbReference type="ARBA" id="ARBA00023211"/>
    </source>
</evidence>
<feature type="binding site" evidence="11">
    <location>
        <position position="110"/>
    </location>
    <ligand>
        <name>oxalate</name>
        <dbReference type="ChEBI" id="CHEBI:30623"/>
    </ligand>
</feature>
<dbReference type="InterPro" id="IPR001929">
    <property type="entry name" value="Germin"/>
</dbReference>
<evidence type="ECO:0000256" key="3">
    <source>
        <dbReference type="ARBA" id="ARBA00007456"/>
    </source>
</evidence>
<evidence type="ECO:0000256" key="8">
    <source>
        <dbReference type="ARBA" id="ARBA00022729"/>
    </source>
</evidence>
<dbReference type="GO" id="GO:0009506">
    <property type="term" value="C:plasmodesma"/>
    <property type="evidence" value="ECO:0007669"/>
    <property type="project" value="UniProtKB-ARBA"/>
</dbReference>
<feature type="disulfide bond" evidence="13">
    <location>
        <begin position="33"/>
        <end position="48"/>
    </location>
</feature>
<dbReference type="OrthoDB" id="1921208at2759"/>
<dbReference type="FunFam" id="2.60.120.10:FF:000025">
    <property type="entry name" value="germin-like protein subfamily 2 member 1"/>
    <property type="match status" value="1"/>
</dbReference>
<sequence length="217" mass="22907">MAAAALLLVAALVALGSGHGGEAFDPNPLQDFCVADSTSKVRVNGLSCKDPAAVVSDDFFFAGADKLRDTTSERYGYSALTVQIPGLNTQGQRYARVDLAPGAIFPPHYHPRAAETALVLEGSVYFGFVSSYPDNKLFAKVLSKGDVFAVPQGLMHFLYNNGTAPAALYASLSSQNPGLVLLADALFAGALPDDLLAKTLLTDKHTVDSIRANFRPS</sequence>
<feature type="signal peptide" evidence="14">
    <location>
        <begin position="1"/>
        <end position="23"/>
    </location>
</feature>
<evidence type="ECO:0000256" key="7">
    <source>
        <dbReference type="ARBA" id="ARBA00022723"/>
    </source>
</evidence>
<reference evidence="16" key="2">
    <citation type="submission" date="2018-10" db="UniProtKB">
        <authorList>
            <consortium name="EnsemblPlants"/>
        </authorList>
    </citation>
    <scope>IDENTIFICATION</scope>
</reference>
<dbReference type="GO" id="GO:2000280">
    <property type="term" value="P:regulation of root development"/>
    <property type="evidence" value="ECO:0007669"/>
    <property type="project" value="UniProtKB-ARBA"/>
</dbReference>
<evidence type="ECO:0000256" key="12">
    <source>
        <dbReference type="PIRSR" id="PIRSR601929-2"/>
    </source>
</evidence>
<dbReference type="PRINTS" id="PR00325">
    <property type="entry name" value="GERMIN"/>
</dbReference>
<dbReference type="Gramene" id="TraesNOR7A03G04066000.1">
    <property type="protein sequence ID" value="TraesNOR7A03G04066000.1"/>
    <property type="gene ID" value="TraesNOR7A03G04066000"/>
</dbReference>
<dbReference type="InterPro" id="IPR006045">
    <property type="entry name" value="Cupin_1"/>
</dbReference>
<dbReference type="GO" id="GO:0048046">
    <property type="term" value="C:apoplast"/>
    <property type="evidence" value="ECO:0007669"/>
    <property type="project" value="UniProtKB-SubCell"/>
</dbReference>
<dbReference type="InterPro" id="IPR014710">
    <property type="entry name" value="RmlC-like_jellyroll"/>
</dbReference>
<evidence type="ECO:0000256" key="14">
    <source>
        <dbReference type="RuleBase" id="RU366015"/>
    </source>
</evidence>
<feature type="binding site" evidence="12">
    <location>
        <position position="110"/>
    </location>
    <ligand>
        <name>Mn(2+)</name>
        <dbReference type="ChEBI" id="CHEBI:29035"/>
    </ligand>
</feature>
<dbReference type="Gramene" id="TraesPARA_EIv1.0_2352850.2">
    <property type="protein sequence ID" value="TraesPARA_EIv1.0_2352850.2.CDS"/>
    <property type="gene ID" value="TraesPARA_EIv1.0_2352850"/>
</dbReference>
<dbReference type="OMA" id="NGRFYMN"/>
<evidence type="ECO:0000256" key="9">
    <source>
        <dbReference type="ARBA" id="ARBA00023157"/>
    </source>
</evidence>
<keyword evidence="7 11" id="KW-0479">Metal-binding</keyword>
<reference evidence="16" key="1">
    <citation type="submission" date="2018-08" db="EMBL/GenBank/DDBJ databases">
        <authorList>
            <person name="Rossello M."/>
        </authorList>
    </citation>
    <scope>NUCLEOTIDE SEQUENCE [LARGE SCALE GENOMIC DNA]</scope>
    <source>
        <strain evidence="16">cv. Chinese Spring</strain>
    </source>
</reference>
<dbReference type="Gramene" id="TraesWEE_scaffold_097729_01G000200.1">
    <property type="protein sequence ID" value="TraesWEE_scaffold_097729_01G000200.1"/>
    <property type="gene ID" value="TraesWEE_scaffold_097729_01G000200"/>
</dbReference>
<keyword evidence="17" id="KW-1185">Reference proteome</keyword>
<keyword evidence="10 11" id="KW-0464">Manganese</keyword>
<dbReference type="Gene3D" id="2.60.120.10">
    <property type="entry name" value="Jelly Rolls"/>
    <property type="match status" value="1"/>
</dbReference>
<dbReference type="Gramene" id="TraesLAC7A03G03976100.1">
    <property type="protein sequence ID" value="TraesLAC7A03G03976100.1"/>
    <property type="gene ID" value="TraesLAC7A03G03976100"/>
</dbReference>
<keyword evidence="6 14" id="KW-0964">Secreted</keyword>
<dbReference type="PANTHER" id="PTHR31238">
    <property type="entry name" value="GERMIN-LIKE PROTEIN SUBFAMILY 3 MEMBER 3"/>
    <property type="match status" value="1"/>
</dbReference>
<dbReference type="InterPro" id="IPR011051">
    <property type="entry name" value="RmlC_Cupin_sf"/>
</dbReference>
<dbReference type="RefSeq" id="XP_044422116.1">
    <property type="nucleotide sequence ID" value="XM_044566181.1"/>
</dbReference>
<evidence type="ECO:0000256" key="2">
    <source>
        <dbReference type="ARBA" id="ARBA00004271"/>
    </source>
</evidence>
<dbReference type="SMART" id="SM00835">
    <property type="entry name" value="Cupin_1"/>
    <property type="match status" value="1"/>
</dbReference>
<dbReference type="SMR" id="A0A3B6RS32"/>
<dbReference type="Gramene" id="TraesKAR7A01G0454230.2">
    <property type="protein sequence ID" value="cds.TraesKAR7A01G0454230.2"/>
    <property type="gene ID" value="TraesKAR7A01G0454230"/>
</dbReference>
<keyword evidence="9 13" id="KW-1015">Disulfide bond</keyword>
<name>A0A3B6RS32_WHEAT</name>
<dbReference type="Gramene" id="TraesSYM7A03G03976700.1">
    <property type="protein sequence ID" value="TraesSYM7A03G03976700.1"/>
    <property type="gene ID" value="TraesSYM7A03G03976700"/>
</dbReference>
<dbReference type="Gramene" id="TraesARI7A03G03997870.1">
    <property type="protein sequence ID" value="TraesARI7A03G03997870.1"/>
    <property type="gene ID" value="TraesARI7A03G03997870"/>
</dbReference>
<dbReference type="Gramene" id="TraesLDM7A03G04025910.1">
    <property type="protein sequence ID" value="TraesLDM7A03G04025910.1"/>
    <property type="gene ID" value="TraesLDM7A03G04025910"/>
</dbReference>
<dbReference type="Proteomes" id="UP000019116">
    <property type="component" value="Chromosome 7A"/>
</dbReference>
<dbReference type="Gramene" id="TraesCS7A02G524500.1">
    <property type="protein sequence ID" value="TraesCS7A02G524500.1"/>
    <property type="gene ID" value="TraesCS7A02G524500"/>
</dbReference>
<feature type="binding site" evidence="12">
    <location>
        <position position="115"/>
    </location>
    <ligand>
        <name>Mn(2+)</name>
        <dbReference type="ChEBI" id="CHEBI:29035"/>
    </ligand>
</feature>
<accession>A0A3B6RS32</accession>
<dbReference type="PaxDb" id="4565-Traes_7AL_9C253FEDC.1"/>
<dbReference type="Pfam" id="PF00190">
    <property type="entry name" value="Cupin_1"/>
    <property type="match status" value="1"/>
</dbReference>
<keyword evidence="5 14" id="KW-0052">Apoplast</keyword>
<dbReference type="GO" id="GO:0030145">
    <property type="term" value="F:manganese ion binding"/>
    <property type="evidence" value="ECO:0007669"/>
    <property type="project" value="UniProtKB-UniRule"/>
</dbReference>
<protein>
    <recommendedName>
        <fullName evidence="14">Germin-like protein</fullName>
    </recommendedName>
</protein>
<evidence type="ECO:0000256" key="13">
    <source>
        <dbReference type="PIRSR" id="PIRSR601929-3"/>
    </source>
</evidence>
<dbReference type="Gramene" id="TraesROB_scaffold_087722_01G000200.1">
    <property type="protein sequence ID" value="TraesROB_scaffold_087722_01G000200.1"/>
    <property type="gene ID" value="TraesROB_scaffold_087722_01G000200"/>
</dbReference>
<dbReference type="GeneID" id="123146923"/>
<dbReference type="SUPFAM" id="SSF51182">
    <property type="entry name" value="RmlC-like cupins"/>
    <property type="match status" value="1"/>
</dbReference>
<dbReference type="Gramene" id="TraesSTA7A03G04017730.1">
    <property type="protein sequence ID" value="TraesSTA7A03G04017730.1"/>
    <property type="gene ID" value="TraesSTA7A03G04017730"/>
</dbReference>
<dbReference type="Gramene" id="TraesKAR7A01G0454230.1">
    <property type="protein sequence ID" value="cds.TraesKAR7A01G0454230.1"/>
    <property type="gene ID" value="TraesKAR7A01G0454230"/>
</dbReference>
<evidence type="ECO:0000256" key="4">
    <source>
        <dbReference type="ARBA" id="ARBA00011268"/>
    </source>
</evidence>
<dbReference type="EnsemblPlants" id="TraesCS7A02G524500.1">
    <property type="protein sequence ID" value="TraesCS7A02G524500.1"/>
    <property type="gene ID" value="TraesCS7A02G524500"/>
</dbReference>
<dbReference type="Gramene" id="TraesMAC7A03G04020010.1">
    <property type="protein sequence ID" value="TraesMAC7A03G04020010.1"/>
    <property type="gene ID" value="TraesMAC7A03G04020010"/>
</dbReference>
<dbReference type="Gramene" id="TraesJAG7A03G04004320.2">
    <property type="protein sequence ID" value="TraesJAG7A03G04004320.2"/>
    <property type="gene ID" value="TraesJAG7A03G04004320"/>
</dbReference>
<keyword evidence="8 14" id="KW-0732">Signal</keyword>
<evidence type="ECO:0000256" key="5">
    <source>
        <dbReference type="ARBA" id="ARBA00022523"/>
    </source>
</evidence>
<dbReference type="Gramene" id="TraesCAD_scaffold_024717_01G000200.1">
    <property type="protein sequence ID" value="TraesCAD_scaffold_024717_01G000200.1"/>
    <property type="gene ID" value="TraesCAD_scaffold_024717_01G000200"/>
</dbReference>
<dbReference type="Gramene" id="TraesCS7A03G1275200.1">
    <property type="protein sequence ID" value="TraesCS7A03G1275200.1.CDS"/>
    <property type="gene ID" value="TraesCS7A03G1275200"/>
</dbReference>
<feature type="binding site" evidence="12">
    <location>
        <position position="108"/>
    </location>
    <ligand>
        <name>Mn(2+)</name>
        <dbReference type="ChEBI" id="CHEBI:29035"/>
    </ligand>
</feature>
<evidence type="ECO:0000256" key="1">
    <source>
        <dbReference type="ARBA" id="ARBA00003629"/>
    </source>
</evidence>
<dbReference type="Gramene" id="TraesJUL7A03G04059510.1">
    <property type="protein sequence ID" value="TraesJUL7A03G04059510.1"/>
    <property type="gene ID" value="TraesJUL7A03G04059510"/>
</dbReference>
<comment type="similarity">
    <text evidence="3 14">Belongs to the germin family.</text>
</comment>